<evidence type="ECO:0000313" key="4">
    <source>
        <dbReference type="EMBL" id="BEP30039.1"/>
    </source>
</evidence>
<name>A0AAU9E5U9_9FIRM</name>
<dbReference type="GO" id="GO:0007165">
    <property type="term" value="P:signal transduction"/>
    <property type="evidence" value="ECO:0007669"/>
    <property type="project" value="InterPro"/>
</dbReference>
<evidence type="ECO:0008006" key="6">
    <source>
        <dbReference type="Google" id="ProtNLM"/>
    </source>
</evidence>
<keyword evidence="1" id="KW-1133">Transmembrane helix</keyword>
<dbReference type="InterPro" id="IPR037522">
    <property type="entry name" value="HD_GYP_dom"/>
</dbReference>
<gene>
    <name evidence="4" type="ORF">HLPR_23700</name>
</gene>
<protein>
    <recommendedName>
        <fullName evidence="6">HD domain-containing protein</fullName>
    </recommendedName>
</protein>
<evidence type="ECO:0000313" key="5">
    <source>
        <dbReference type="Proteomes" id="UP001321786"/>
    </source>
</evidence>
<keyword evidence="1" id="KW-0812">Transmembrane</keyword>
<feature type="transmembrane region" description="Helical" evidence="1">
    <location>
        <begin position="9"/>
        <end position="31"/>
    </location>
</feature>
<dbReference type="Pfam" id="PF13487">
    <property type="entry name" value="HD_5"/>
    <property type="match status" value="1"/>
</dbReference>
<feature type="domain" description="HD-GYP" evidence="3">
    <location>
        <begin position="390"/>
        <end position="602"/>
    </location>
</feature>
<dbReference type="Proteomes" id="UP001321786">
    <property type="component" value="Chromosome"/>
</dbReference>
<dbReference type="AlphaFoldDB" id="A0AAU9E5U9"/>
<dbReference type="PROSITE" id="PS50885">
    <property type="entry name" value="HAMP"/>
    <property type="match status" value="1"/>
</dbReference>
<dbReference type="EMBL" id="AP028654">
    <property type="protein sequence ID" value="BEP30039.1"/>
    <property type="molecule type" value="Genomic_DNA"/>
</dbReference>
<dbReference type="PANTHER" id="PTHR45228">
    <property type="entry name" value="CYCLIC DI-GMP PHOSPHODIESTERASE TM_0186-RELATED"/>
    <property type="match status" value="1"/>
</dbReference>
<dbReference type="PANTHER" id="PTHR45228:SF1">
    <property type="entry name" value="CYCLIC DI-GMP PHOSPHODIESTERASE TM_0186"/>
    <property type="match status" value="1"/>
</dbReference>
<dbReference type="InterPro" id="IPR003660">
    <property type="entry name" value="HAMP_dom"/>
</dbReference>
<dbReference type="SUPFAM" id="SSF109604">
    <property type="entry name" value="HD-domain/PDEase-like"/>
    <property type="match status" value="1"/>
</dbReference>
<dbReference type="KEGG" id="hprf:HLPR_23700"/>
<sequence length="603" mass="69494">MVKKLSFKLILVFMVMVVALTVTIIASYVAIDTQKQHIAITEIISEERILAEKFSSETINLAQSRMSHMYFTDINDLSKSILLTEEKFNNLLETIDSRRYTLIDGNEIKLKLGGDFEKKVVNKVEEIRDTFLKSSELSKELSSTLLDENSEKYKNLYKSFSEINPNLLMLSDELVVLCLNEATNKSKISFYTQLSSVIIAVLLILLLIFMMIVDFYNPIKKIKEAFRKMSLGKIDIKLSRDKEDEFAELFEDFNSFTSQIGLIYEFEDSILKENNLDAMLKYMYENFRKFIPFVAIGIVYSKENSLVEVRFDEKCCCTENNIEFTPWIDKVVIENINNNKVIKTPIAMNNIILGFAYFEIDKEFFKESYIDFVKLIETKLSMAFYKSLLFDDLLNIVTSSLAKMAEAKDPETGGHLKRMALYTELLAKKLSIKSKWEKEINSEFIRNIYLTAPMHDIGKVSIKDDILLKPGKLTDAEFEIMKTHVNAGAEVLKDLDKKFSGFNINYFDIAVDIALCHHEKFNGSGYPNGLKGDTIPISARICAIADVFDALSTKRPYKTAFSLEKCYRIINEGKGNHFDPEVVDVFFESKEEIEKIYYKYKEE</sequence>
<proteinExistence type="predicted"/>
<evidence type="ECO:0000259" key="3">
    <source>
        <dbReference type="PROSITE" id="PS51832"/>
    </source>
</evidence>
<reference evidence="4 5" key="1">
    <citation type="submission" date="2023-08" db="EMBL/GenBank/DDBJ databases">
        <title>Helicovermis profunda gen. nov., sp. nov., a novel mesophilic, fermentative bacterium within the Bacillota from a deep-sea hydrothermal vent chimney.</title>
        <authorList>
            <person name="Miyazaki U."/>
            <person name="Mizutani D."/>
            <person name="Hashimoto Y."/>
            <person name="Tame A."/>
            <person name="Sawayama S."/>
            <person name="Miyazaki J."/>
            <person name="Takai K."/>
            <person name="Nakagawa S."/>
        </authorList>
    </citation>
    <scope>NUCLEOTIDE SEQUENCE [LARGE SCALE GENOMIC DNA]</scope>
    <source>
        <strain evidence="4 5">S502</strain>
    </source>
</reference>
<dbReference type="SMART" id="SM00471">
    <property type="entry name" value="HDc"/>
    <property type="match status" value="1"/>
</dbReference>
<dbReference type="InterPro" id="IPR003607">
    <property type="entry name" value="HD/PDEase_dom"/>
</dbReference>
<dbReference type="Gene3D" id="6.10.340.10">
    <property type="match status" value="1"/>
</dbReference>
<evidence type="ECO:0000259" key="2">
    <source>
        <dbReference type="PROSITE" id="PS50885"/>
    </source>
</evidence>
<dbReference type="PROSITE" id="PS51832">
    <property type="entry name" value="HD_GYP"/>
    <property type="match status" value="1"/>
</dbReference>
<dbReference type="CDD" id="cd00077">
    <property type="entry name" value="HDc"/>
    <property type="match status" value="1"/>
</dbReference>
<organism evidence="4 5">
    <name type="scientific">Helicovermis profundi</name>
    <dbReference type="NCBI Taxonomy" id="3065157"/>
    <lineage>
        <taxon>Bacteria</taxon>
        <taxon>Bacillati</taxon>
        <taxon>Bacillota</taxon>
        <taxon>Clostridia</taxon>
        <taxon>Helicovermis</taxon>
    </lineage>
</organism>
<accession>A0AAU9E5U9</accession>
<keyword evidence="5" id="KW-1185">Reference proteome</keyword>
<dbReference type="GO" id="GO:0016020">
    <property type="term" value="C:membrane"/>
    <property type="evidence" value="ECO:0007669"/>
    <property type="project" value="InterPro"/>
</dbReference>
<keyword evidence="1" id="KW-0472">Membrane</keyword>
<dbReference type="Gene3D" id="1.10.3210.10">
    <property type="entry name" value="Hypothetical protein af1432"/>
    <property type="match status" value="1"/>
</dbReference>
<evidence type="ECO:0000256" key="1">
    <source>
        <dbReference type="SAM" id="Phobius"/>
    </source>
</evidence>
<feature type="transmembrane region" description="Helical" evidence="1">
    <location>
        <begin position="190"/>
        <end position="213"/>
    </location>
</feature>
<dbReference type="RefSeq" id="WP_338535642.1">
    <property type="nucleotide sequence ID" value="NZ_AP028654.1"/>
</dbReference>
<feature type="domain" description="HAMP" evidence="2">
    <location>
        <begin position="217"/>
        <end position="265"/>
    </location>
</feature>
<dbReference type="InterPro" id="IPR052020">
    <property type="entry name" value="Cyclic_di-GMP/3'3'-cGAMP_PDE"/>
</dbReference>
<dbReference type="CDD" id="cd06225">
    <property type="entry name" value="HAMP"/>
    <property type="match status" value="1"/>
</dbReference>